<comment type="function">
    <text evidence="5">Modulates RecA activity.</text>
</comment>
<dbReference type="InterPro" id="IPR036388">
    <property type="entry name" value="WH-like_DNA-bd_sf"/>
</dbReference>
<dbReference type="Proteomes" id="UP000254033">
    <property type="component" value="Unassembled WGS sequence"/>
</dbReference>
<accession>A0A378IQH2</accession>
<protein>
    <recommendedName>
        <fullName evidence="3 5">Regulatory protein RecX</fullName>
    </recommendedName>
</protein>
<feature type="domain" description="RecX third three-helical" evidence="7">
    <location>
        <begin position="96"/>
        <end position="142"/>
    </location>
</feature>
<dbReference type="InterPro" id="IPR003783">
    <property type="entry name" value="Regulatory_RecX"/>
</dbReference>
<evidence type="ECO:0000256" key="5">
    <source>
        <dbReference type="HAMAP-Rule" id="MF_01114"/>
    </source>
</evidence>
<organism evidence="8 9">
    <name type="scientific">Legionella feeleii</name>
    <dbReference type="NCBI Taxonomy" id="453"/>
    <lineage>
        <taxon>Bacteria</taxon>
        <taxon>Pseudomonadati</taxon>
        <taxon>Pseudomonadota</taxon>
        <taxon>Gammaproteobacteria</taxon>
        <taxon>Legionellales</taxon>
        <taxon>Legionellaceae</taxon>
        <taxon>Legionella</taxon>
    </lineage>
</organism>
<dbReference type="Pfam" id="PF02631">
    <property type="entry name" value="RecX_HTH2"/>
    <property type="match status" value="1"/>
</dbReference>
<evidence type="ECO:0000313" key="8">
    <source>
        <dbReference type="EMBL" id="STX37313.1"/>
    </source>
</evidence>
<dbReference type="AlphaFoldDB" id="A0A378IQH2"/>
<dbReference type="PANTHER" id="PTHR33602">
    <property type="entry name" value="REGULATORY PROTEIN RECX FAMILY PROTEIN"/>
    <property type="match status" value="1"/>
</dbReference>
<dbReference type="InterPro" id="IPR053924">
    <property type="entry name" value="RecX_HTH_2nd"/>
</dbReference>
<evidence type="ECO:0000259" key="7">
    <source>
        <dbReference type="Pfam" id="PF21981"/>
    </source>
</evidence>
<dbReference type="InterPro" id="IPR053925">
    <property type="entry name" value="RecX_HTH_3rd"/>
</dbReference>
<evidence type="ECO:0000313" key="9">
    <source>
        <dbReference type="Proteomes" id="UP000254033"/>
    </source>
</evidence>
<evidence type="ECO:0000259" key="6">
    <source>
        <dbReference type="Pfam" id="PF02631"/>
    </source>
</evidence>
<reference evidence="8 9" key="1">
    <citation type="submission" date="2018-06" db="EMBL/GenBank/DDBJ databases">
        <authorList>
            <consortium name="Pathogen Informatics"/>
            <person name="Doyle S."/>
        </authorList>
    </citation>
    <scope>NUCLEOTIDE SEQUENCE [LARGE SCALE GENOMIC DNA]</scope>
    <source>
        <strain evidence="8 9">NCTC11978</strain>
    </source>
</reference>
<dbReference type="GO" id="GO:0005737">
    <property type="term" value="C:cytoplasm"/>
    <property type="evidence" value="ECO:0007669"/>
    <property type="project" value="UniProtKB-SubCell"/>
</dbReference>
<dbReference type="RefSeq" id="WP_181874826.1">
    <property type="nucleotide sequence ID" value="NZ_UGNY01000001.1"/>
</dbReference>
<dbReference type="EMBL" id="UGNY01000001">
    <property type="protein sequence ID" value="STX37313.1"/>
    <property type="molecule type" value="Genomic_DNA"/>
</dbReference>
<evidence type="ECO:0000256" key="1">
    <source>
        <dbReference type="ARBA" id="ARBA00004496"/>
    </source>
</evidence>
<comment type="subcellular location">
    <subcellularLocation>
        <location evidence="1 5">Cytoplasm</location>
    </subcellularLocation>
</comment>
<evidence type="ECO:0000256" key="3">
    <source>
        <dbReference type="ARBA" id="ARBA00018111"/>
    </source>
</evidence>
<evidence type="ECO:0000256" key="4">
    <source>
        <dbReference type="ARBA" id="ARBA00022490"/>
    </source>
</evidence>
<dbReference type="Pfam" id="PF21981">
    <property type="entry name" value="RecX_HTH3"/>
    <property type="match status" value="1"/>
</dbReference>
<dbReference type="PANTHER" id="PTHR33602:SF1">
    <property type="entry name" value="REGULATORY PROTEIN RECX FAMILY PROTEIN"/>
    <property type="match status" value="1"/>
</dbReference>
<dbReference type="HAMAP" id="MF_01114">
    <property type="entry name" value="RecX"/>
    <property type="match status" value="1"/>
</dbReference>
<name>A0A378IQH2_9GAMM</name>
<dbReference type="GO" id="GO:0006282">
    <property type="term" value="P:regulation of DNA repair"/>
    <property type="evidence" value="ECO:0007669"/>
    <property type="project" value="UniProtKB-UniRule"/>
</dbReference>
<dbReference type="Gene3D" id="1.10.10.10">
    <property type="entry name" value="Winged helix-like DNA-binding domain superfamily/Winged helix DNA-binding domain"/>
    <property type="match status" value="2"/>
</dbReference>
<keyword evidence="4 5" id="KW-0963">Cytoplasm</keyword>
<sequence>MTTLFDAALKHLSSRHCSERELCRFLEKEFSSHHDLENAITQTIARLRELHLINDKRIAESLSLRYRHKGNRFIRNVLRQKGLSDELIEDTLAQCDDEYERALEVLHKKLYSIYRSPDEKAKSRLYSFLSSRGFSQEVIHQTISNLQEDGIMQSKAIIDD</sequence>
<proteinExistence type="inferred from homology"/>
<evidence type="ECO:0000256" key="2">
    <source>
        <dbReference type="ARBA" id="ARBA00009695"/>
    </source>
</evidence>
<gene>
    <name evidence="8" type="primary">recX_1</name>
    <name evidence="5" type="synonym">recX</name>
    <name evidence="8" type="ORF">NCTC11978_00475</name>
</gene>
<feature type="domain" description="RecX second three-helical" evidence="6">
    <location>
        <begin position="64"/>
        <end position="92"/>
    </location>
</feature>
<comment type="similarity">
    <text evidence="2 5">Belongs to the RecX family.</text>
</comment>